<evidence type="ECO:0000256" key="1">
    <source>
        <dbReference type="SAM" id="MobiDB-lite"/>
    </source>
</evidence>
<dbReference type="Proteomes" id="UP000237105">
    <property type="component" value="Unassembled WGS sequence"/>
</dbReference>
<organism evidence="2 3">
    <name type="scientific">Parasponia andersonii</name>
    <name type="common">Sponia andersonii</name>
    <dbReference type="NCBI Taxonomy" id="3476"/>
    <lineage>
        <taxon>Eukaryota</taxon>
        <taxon>Viridiplantae</taxon>
        <taxon>Streptophyta</taxon>
        <taxon>Embryophyta</taxon>
        <taxon>Tracheophyta</taxon>
        <taxon>Spermatophyta</taxon>
        <taxon>Magnoliopsida</taxon>
        <taxon>eudicotyledons</taxon>
        <taxon>Gunneridae</taxon>
        <taxon>Pentapetalae</taxon>
        <taxon>rosids</taxon>
        <taxon>fabids</taxon>
        <taxon>Rosales</taxon>
        <taxon>Cannabaceae</taxon>
        <taxon>Parasponia</taxon>
    </lineage>
</organism>
<feature type="compositionally biased region" description="Basic and acidic residues" evidence="1">
    <location>
        <begin position="11"/>
        <end position="22"/>
    </location>
</feature>
<dbReference type="AlphaFoldDB" id="A0A2P5DNQ1"/>
<dbReference type="OrthoDB" id="1164937at2759"/>
<proteinExistence type="predicted"/>
<name>A0A2P5DNQ1_PARAD</name>
<comment type="caution">
    <text evidence="2">The sequence shown here is derived from an EMBL/GenBank/DDBJ whole genome shotgun (WGS) entry which is preliminary data.</text>
</comment>
<feature type="region of interest" description="Disordered" evidence="1">
    <location>
        <begin position="1"/>
        <end position="22"/>
    </location>
</feature>
<accession>A0A2P5DNQ1</accession>
<reference evidence="3" key="1">
    <citation type="submission" date="2016-06" db="EMBL/GenBank/DDBJ databases">
        <title>Parallel loss of symbiosis genes in relatives of nitrogen-fixing non-legume Parasponia.</title>
        <authorList>
            <person name="Van Velzen R."/>
            <person name="Holmer R."/>
            <person name="Bu F."/>
            <person name="Rutten L."/>
            <person name="Van Zeijl A."/>
            <person name="Liu W."/>
            <person name="Santuari L."/>
            <person name="Cao Q."/>
            <person name="Sharma T."/>
            <person name="Shen D."/>
            <person name="Roswanjaya Y."/>
            <person name="Wardhani T."/>
            <person name="Kalhor M.S."/>
            <person name="Jansen J."/>
            <person name="Van den Hoogen J."/>
            <person name="Gungor B."/>
            <person name="Hartog M."/>
            <person name="Hontelez J."/>
            <person name="Verver J."/>
            <person name="Yang W.-C."/>
            <person name="Schijlen E."/>
            <person name="Repin R."/>
            <person name="Schilthuizen M."/>
            <person name="Schranz E."/>
            <person name="Heidstra R."/>
            <person name="Miyata K."/>
            <person name="Fedorova E."/>
            <person name="Kohlen W."/>
            <person name="Bisseling T."/>
            <person name="Smit S."/>
            <person name="Geurts R."/>
        </authorList>
    </citation>
    <scope>NUCLEOTIDE SEQUENCE [LARGE SCALE GENOMIC DNA]</scope>
    <source>
        <strain evidence="3">cv. WU1-14</strain>
    </source>
</reference>
<sequence length="130" mass="15474">MPRGRGQTSHSRGDQDNDKDTTIHRLAELVERQAQQIGRLIERDQRRDEQLPIQVVARQENHEPAFERFRKNKPPVFKGETDPLLAEEWIRSLEGIFDYIRIPDEEKVSCATYMFQMDARHWWCDIQLLT</sequence>
<gene>
    <name evidence="2" type="ORF">PanWU01x14_046460</name>
</gene>
<dbReference type="EMBL" id="JXTB01000026">
    <property type="protein sequence ID" value="PON74929.1"/>
    <property type="molecule type" value="Genomic_DNA"/>
</dbReference>
<feature type="compositionally biased region" description="Polar residues" evidence="1">
    <location>
        <begin position="1"/>
        <end position="10"/>
    </location>
</feature>
<protein>
    <submittedName>
        <fullName evidence="2">Uncharacterized protein</fullName>
    </submittedName>
</protein>
<evidence type="ECO:0000313" key="3">
    <source>
        <dbReference type="Proteomes" id="UP000237105"/>
    </source>
</evidence>
<keyword evidence="3" id="KW-1185">Reference proteome</keyword>
<evidence type="ECO:0000313" key="2">
    <source>
        <dbReference type="EMBL" id="PON74929.1"/>
    </source>
</evidence>